<dbReference type="EMBL" id="VCHE01000189">
    <property type="protein sequence ID" value="KAB2569506.1"/>
    <property type="molecule type" value="Genomic_DNA"/>
</dbReference>
<dbReference type="AlphaFoldDB" id="A0A5N5CVY4"/>
<evidence type="ECO:0000256" key="1">
    <source>
        <dbReference type="SAM" id="MobiDB-lite"/>
    </source>
</evidence>
<organism evidence="3 4">
    <name type="scientific">Lasiodiplodia theobromae</name>
    <dbReference type="NCBI Taxonomy" id="45133"/>
    <lineage>
        <taxon>Eukaryota</taxon>
        <taxon>Fungi</taxon>
        <taxon>Dikarya</taxon>
        <taxon>Ascomycota</taxon>
        <taxon>Pezizomycotina</taxon>
        <taxon>Dothideomycetes</taxon>
        <taxon>Dothideomycetes incertae sedis</taxon>
        <taxon>Botryosphaeriales</taxon>
        <taxon>Botryosphaeriaceae</taxon>
        <taxon>Lasiodiplodia</taxon>
    </lineage>
</organism>
<feature type="domain" description="Aminoglycoside phosphotransferase" evidence="2">
    <location>
        <begin position="418"/>
        <end position="454"/>
    </location>
</feature>
<protein>
    <recommendedName>
        <fullName evidence="2">Aminoglycoside phosphotransferase domain-containing protein</fullName>
    </recommendedName>
</protein>
<sequence length="617" mass="67133">MSTTSPPTPPPSCTPQPPTPAAQADDSLGSTVTRPYRSSNNSSINRSDDGSNSPPEETNKPPPLRQEDFNGDSNHGPRASSSSSPSPSPPSPSLVIATTPTTQTPQTSNDAADNDDFFARNKLSKLDKLMCDDIAQSLLAAQGYERSSPPRYAWQGWCSYSVLLTQTKNDRTTDRKRGADILLQFRPPRHAVDPQVLALARAVYGDERVPRLVYAADVLLWPRAVPPARELFFSSAARARREEVMAMDRLCVTATTLLPGVPYAVVQPGRSGRRRERRGVGERGSGSGRRMSVVVLSQEELGWQREVVRGFAGFVARGWRGSGGGADDGVGYGLELGASSQQQQQQQQMSVSSLMEKSGGGSSLCDRIPAKLAQLCAQLPTLALRERAEGVRKKYAEMGLDCRGGDNCSNARRRSPILHLTLNHGDLVPGNILVDRATGRLTGVVDWAEAEVGWWGLPLYGVEFLLGFVESRRHRRSPGREEKNDMAEEAADADDTPGVAWGAEAKGGGGGGTSGGSEETTRAFEWTYYAQAEELRGLFWEEVEREIGGVFGELEVRRAVEVVRDVGVLLWFGFAWDDGKVDRVVNEVDDPREVLLLETFLGVGAYGGMAEWEKARL</sequence>
<feature type="compositionally biased region" description="Low complexity" evidence="1">
    <location>
        <begin position="37"/>
        <end position="53"/>
    </location>
</feature>
<feature type="region of interest" description="Disordered" evidence="1">
    <location>
        <begin position="1"/>
        <end position="115"/>
    </location>
</feature>
<feature type="region of interest" description="Disordered" evidence="1">
    <location>
        <begin position="476"/>
        <end position="518"/>
    </location>
</feature>
<gene>
    <name evidence="3" type="ORF">DBV05_g11812</name>
</gene>
<accession>A0A5N5CVY4</accession>
<dbReference type="Proteomes" id="UP000325902">
    <property type="component" value="Unassembled WGS sequence"/>
</dbReference>
<keyword evidence="4" id="KW-1185">Reference proteome</keyword>
<proteinExistence type="predicted"/>
<evidence type="ECO:0000313" key="4">
    <source>
        <dbReference type="Proteomes" id="UP000325902"/>
    </source>
</evidence>
<dbReference type="Gene3D" id="3.90.1200.10">
    <property type="match status" value="1"/>
</dbReference>
<dbReference type="InterPro" id="IPR002575">
    <property type="entry name" value="Aminoglycoside_PTrfase"/>
</dbReference>
<feature type="compositionally biased region" description="Pro residues" evidence="1">
    <location>
        <begin position="1"/>
        <end position="20"/>
    </location>
</feature>
<evidence type="ECO:0000259" key="2">
    <source>
        <dbReference type="Pfam" id="PF01636"/>
    </source>
</evidence>
<dbReference type="OrthoDB" id="5598852at2759"/>
<evidence type="ECO:0000313" key="3">
    <source>
        <dbReference type="EMBL" id="KAB2569506.1"/>
    </source>
</evidence>
<feature type="compositionally biased region" description="Gly residues" evidence="1">
    <location>
        <begin position="505"/>
        <end position="515"/>
    </location>
</feature>
<reference evidence="3 4" key="1">
    <citation type="journal article" date="2019" name="Sci. Rep.">
        <title>A multi-omics analysis of the grapevine pathogen Lasiodiplodia theobromae reveals that temperature affects the expression of virulence- and pathogenicity-related genes.</title>
        <authorList>
            <person name="Felix C."/>
            <person name="Meneses R."/>
            <person name="Goncalves M.F.M."/>
            <person name="Tilleman L."/>
            <person name="Duarte A.S."/>
            <person name="Jorrin-Novo J.V."/>
            <person name="Van de Peer Y."/>
            <person name="Deforce D."/>
            <person name="Van Nieuwerburgh F."/>
            <person name="Esteves A.C."/>
            <person name="Alves A."/>
        </authorList>
    </citation>
    <scope>NUCLEOTIDE SEQUENCE [LARGE SCALE GENOMIC DNA]</scope>
    <source>
        <strain evidence="3 4">LA-SOL3</strain>
    </source>
</reference>
<dbReference type="SUPFAM" id="SSF56112">
    <property type="entry name" value="Protein kinase-like (PK-like)"/>
    <property type="match status" value="1"/>
</dbReference>
<feature type="compositionally biased region" description="Low complexity" evidence="1">
    <location>
        <begin position="98"/>
        <end position="111"/>
    </location>
</feature>
<dbReference type="Pfam" id="PF01636">
    <property type="entry name" value="APH"/>
    <property type="match status" value="1"/>
</dbReference>
<name>A0A5N5CVY4_9PEZI</name>
<dbReference type="InterPro" id="IPR011009">
    <property type="entry name" value="Kinase-like_dom_sf"/>
</dbReference>
<comment type="caution">
    <text evidence="3">The sequence shown here is derived from an EMBL/GenBank/DDBJ whole genome shotgun (WGS) entry which is preliminary data.</text>
</comment>
<feature type="region of interest" description="Disordered" evidence="1">
    <location>
        <begin position="268"/>
        <end position="287"/>
    </location>
</feature>